<keyword evidence="2" id="KW-1185">Reference proteome</keyword>
<dbReference type="AlphaFoldDB" id="A0A9J9KWX8"/>
<dbReference type="EMBL" id="CP000653">
    <property type="protein sequence ID" value="ABP59682.1"/>
    <property type="molecule type" value="Genomic_DNA"/>
</dbReference>
<evidence type="ECO:0000313" key="1">
    <source>
        <dbReference type="EMBL" id="ABP59682.1"/>
    </source>
</evidence>
<sequence>MLERLVRQVRQEIVVTEVVMDYSKMSDFEINKRVAFAEGLQVQDIDDSKATGMTSKYHELRPHTVWVTDGENPWEQYAPTLCWEDAGSIIVSSRIGINFVNGIWRAQSMKTGWVEFIHENPLRAAMTVFLMMQESANVPANPAGPDIR</sequence>
<dbReference type="InterPro" id="IPR019701">
    <property type="entry name" value="Phage_P22_NinX"/>
</dbReference>
<proteinExistence type="predicted"/>
<evidence type="ECO:0000313" key="2">
    <source>
        <dbReference type="Proteomes" id="UP000000230"/>
    </source>
</evidence>
<dbReference type="Proteomes" id="UP000000230">
    <property type="component" value="Chromosome"/>
</dbReference>
<accession>A0A9J9KWX8</accession>
<name>A0A9J9KWX8_ENT38</name>
<gene>
    <name evidence="1" type="ordered locus">Ent638_0998</name>
</gene>
<dbReference type="KEGG" id="ent:Ent638_0998"/>
<dbReference type="Pfam" id="PF10765">
    <property type="entry name" value="Phage_P22_NinX"/>
    <property type="match status" value="1"/>
</dbReference>
<evidence type="ECO:0008006" key="3">
    <source>
        <dbReference type="Google" id="ProtNLM"/>
    </source>
</evidence>
<protein>
    <recommendedName>
        <fullName evidence="3">DUF2591 domain-containing protein</fullName>
    </recommendedName>
</protein>
<organism evidence="1 2">
    <name type="scientific">Enterobacter sp. (strain 638)</name>
    <dbReference type="NCBI Taxonomy" id="399742"/>
    <lineage>
        <taxon>Bacteria</taxon>
        <taxon>Pseudomonadati</taxon>
        <taxon>Pseudomonadota</taxon>
        <taxon>Gammaproteobacteria</taxon>
        <taxon>Enterobacterales</taxon>
        <taxon>Enterobacteriaceae</taxon>
        <taxon>Enterobacter</taxon>
    </lineage>
</organism>
<reference evidence="2" key="1">
    <citation type="journal article" date="2010" name="PLoS Genet.">
        <title>Genome sequence of the plant growth promoting endophytic bacterium Enterobacter sp. 638.</title>
        <authorList>
            <person name="Taghavi S."/>
            <person name="van der Lelie D."/>
            <person name="Hoffman A."/>
            <person name="Zhang Y.B."/>
            <person name="Walla M.D."/>
            <person name="Vangronsveld J."/>
            <person name="Newman L."/>
            <person name="Monchy S."/>
        </authorList>
    </citation>
    <scope>NUCLEOTIDE SEQUENCE [LARGE SCALE GENOMIC DNA]</scope>
    <source>
        <strain evidence="2">638</strain>
    </source>
</reference>